<proteinExistence type="predicted"/>
<evidence type="ECO:0000313" key="3">
    <source>
        <dbReference type="Proteomes" id="UP000515489"/>
    </source>
</evidence>
<accession>A0A7G7W6X8</accession>
<keyword evidence="3" id="KW-1185">Reference proteome</keyword>
<organism evidence="2 3">
    <name type="scientific">Hymenobacter sediminicola</name>
    <dbReference type="NCBI Taxonomy" id="2761579"/>
    <lineage>
        <taxon>Bacteria</taxon>
        <taxon>Pseudomonadati</taxon>
        <taxon>Bacteroidota</taxon>
        <taxon>Cytophagia</taxon>
        <taxon>Cytophagales</taxon>
        <taxon>Hymenobacteraceae</taxon>
        <taxon>Hymenobacter</taxon>
    </lineage>
</organism>
<dbReference type="RefSeq" id="WP_185888038.1">
    <property type="nucleotide sequence ID" value="NZ_CP060202.1"/>
</dbReference>
<feature type="domain" description="Methyltransferase type 11" evidence="1">
    <location>
        <begin position="42"/>
        <end position="133"/>
    </location>
</feature>
<dbReference type="InterPro" id="IPR029063">
    <property type="entry name" value="SAM-dependent_MTases_sf"/>
</dbReference>
<gene>
    <name evidence="2" type="ORF">H4317_18555</name>
</gene>
<dbReference type="EMBL" id="CP060202">
    <property type="protein sequence ID" value="QNH62121.1"/>
    <property type="molecule type" value="Genomic_DNA"/>
</dbReference>
<dbReference type="KEGG" id="hsk:H4317_18555"/>
<dbReference type="AlphaFoldDB" id="A0A7G7W6X8"/>
<evidence type="ECO:0000313" key="2">
    <source>
        <dbReference type="EMBL" id="QNH62121.1"/>
    </source>
</evidence>
<keyword evidence="2" id="KW-0808">Transferase</keyword>
<sequence>MDLTYEQKYHQLEEQHWWFTGRRDAVRKLIHSLHIPAAANILEIGCSAGPLQQILQADGYQNLTGIDISEKAIALAQKRGIPNVSVMDGARLEFADASFDLLIASDVLEHIEDEERAVREWSRVLRPGGRMIVFVPAFQMLWTRHDEVNHHFRRYTAAHLRGVLLRAGLQLERSSYWNSTLFFPTSVMRLAKRVLPRPAAPDAADTGDLKHFPGWLNSVLSRLLKTENTLLKHTPLPVGVSVFAIARKQ</sequence>
<dbReference type="GO" id="GO:0008757">
    <property type="term" value="F:S-adenosylmethionine-dependent methyltransferase activity"/>
    <property type="evidence" value="ECO:0007669"/>
    <property type="project" value="InterPro"/>
</dbReference>
<dbReference type="Proteomes" id="UP000515489">
    <property type="component" value="Chromosome"/>
</dbReference>
<evidence type="ECO:0000259" key="1">
    <source>
        <dbReference type="Pfam" id="PF08241"/>
    </source>
</evidence>
<dbReference type="CDD" id="cd02440">
    <property type="entry name" value="AdoMet_MTases"/>
    <property type="match status" value="1"/>
</dbReference>
<dbReference type="Pfam" id="PF08241">
    <property type="entry name" value="Methyltransf_11"/>
    <property type="match status" value="1"/>
</dbReference>
<dbReference type="GO" id="GO:0032259">
    <property type="term" value="P:methylation"/>
    <property type="evidence" value="ECO:0007669"/>
    <property type="project" value="UniProtKB-KW"/>
</dbReference>
<name>A0A7G7W6X8_9BACT</name>
<protein>
    <submittedName>
        <fullName evidence="2">Class I SAM-dependent methyltransferase</fullName>
    </submittedName>
</protein>
<dbReference type="InterPro" id="IPR013216">
    <property type="entry name" value="Methyltransf_11"/>
</dbReference>
<keyword evidence="2" id="KW-0489">Methyltransferase</keyword>
<dbReference type="PANTHER" id="PTHR43861">
    <property type="entry name" value="TRANS-ACONITATE 2-METHYLTRANSFERASE-RELATED"/>
    <property type="match status" value="1"/>
</dbReference>
<dbReference type="Gene3D" id="3.40.50.150">
    <property type="entry name" value="Vaccinia Virus protein VP39"/>
    <property type="match status" value="1"/>
</dbReference>
<reference evidence="2 3" key="1">
    <citation type="submission" date="2020-08" db="EMBL/GenBank/DDBJ databases">
        <title>Hymenobacter sp. S2-20-2 genome sequencing.</title>
        <authorList>
            <person name="Jin L."/>
        </authorList>
    </citation>
    <scope>NUCLEOTIDE SEQUENCE [LARGE SCALE GENOMIC DNA]</scope>
    <source>
        <strain evidence="2 3">S2-20-2</strain>
    </source>
</reference>
<dbReference type="SUPFAM" id="SSF53335">
    <property type="entry name" value="S-adenosyl-L-methionine-dependent methyltransferases"/>
    <property type="match status" value="1"/>
</dbReference>